<accession>A0A375BJN0</accession>
<dbReference type="AlphaFoldDB" id="A0A375BJN0"/>
<sequence>MHVLCAVHWHKSTPGAAIGDYAGKYWARCAVHVSGYRQYDPYQDCPFESGSDCGKVRNADDG</sequence>
<reference evidence="1" key="1">
    <citation type="submission" date="2018-01" db="EMBL/GenBank/DDBJ databases">
        <authorList>
            <person name="Clerissi C."/>
        </authorList>
    </citation>
    <scope>NUCLEOTIDE SEQUENCE</scope>
    <source>
        <strain evidence="1">Cupriavidus sp. LMG 19464</strain>
    </source>
</reference>
<comment type="caution">
    <text evidence="1">The sequence shown here is derived from an EMBL/GenBank/DDBJ whole genome shotgun (WGS) entry which is preliminary data.</text>
</comment>
<dbReference type="EMBL" id="OFSQ01000008">
    <property type="protein sequence ID" value="SOY46545.1"/>
    <property type="molecule type" value="Genomic_DNA"/>
</dbReference>
<evidence type="ECO:0000313" key="1">
    <source>
        <dbReference type="EMBL" id="SOY46545.1"/>
    </source>
</evidence>
<proteinExistence type="predicted"/>
<dbReference type="Proteomes" id="UP000256780">
    <property type="component" value="Chromosome CBM2587_a"/>
</dbReference>
<gene>
    <name evidence="1" type="ORF">CBM2587_A160422</name>
</gene>
<protein>
    <submittedName>
        <fullName evidence="1">Uncharacterized protein</fullName>
    </submittedName>
</protein>
<name>A0A375BJN0_9BURK</name>
<organism evidence="1">
    <name type="scientific">Cupriavidus taiwanensis</name>
    <dbReference type="NCBI Taxonomy" id="164546"/>
    <lineage>
        <taxon>Bacteria</taxon>
        <taxon>Pseudomonadati</taxon>
        <taxon>Pseudomonadota</taxon>
        <taxon>Betaproteobacteria</taxon>
        <taxon>Burkholderiales</taxon>
        <taxon>Burkholderiaceae</taxon>
        <taxon>Cupriavidus</taxon>
    </lineage>
</organism>